<name>A0A9Q1FDL5_SYNKA</name>
<accession>A0A9Q1FDL5</accession>
<evidence type="ECO:0000313" key="3">
    <source>
        <dbReference type="Proteomes" id="UP001152622"/>
    </source>
</evidence>
<dbReference type="AlphaFoldDB" id="A0A9Q1FDL5"/>
<feature type="compositionally biased region" description="Polar residues" evidence="1">
    <location>
        <begin position="83"/>
        <end position="94"/>
    </location>
</feature>
<dbReference type="Proteomes" id="UP001152622">
    <property type="component" value="Chromosome 6"/>
</dbReference>
<evidence type="ECO:0000256" key="1">
    <source>
        <dbReference type="SAM" id="MobiDB-lite"/>
    </source>
</evidence>
<keyword evidence="3" id="KW-1185">Reference proteome</keyword>
<sequence length="94" mass="10167">MAVPTIEVTEVLGYPGHTNTTTEEFVLERLHLRSRLPPWIVGGNGKGSQRDSVQQRGTGIRQRSTPEAASSEPRQPSSRKEGATSSTGQDSSSF</sequence>
<organism evidence="2 3">
    <name type="scientific">Synaphobranchus kaupii</name>
    <name type="common">Kaup's arrowtooth eel</name>
    <dbReference type="NCBI Taxonomy" id="118154"/>
    <lineage>
        <taxon>Eukaryota</taxon>
        <taxon>Metazoa</taxon>
        <taxon>Chordata</taxon>
        <taxon>Craniata</taxon>
        <taxon>Vertebrata</taxon>
        <taxon>Euteleostomi</taxon>
        <taxon>Actinopterygii</taxon>
        <taxon>Neopterygii</taxon>
        <taxon>Teleostei</taxon>
        <taxon>Anguilliformes</taxon>
        <taxon>Synaphobranchidae</taxon>
        <taxon>Synaphobranchus</taxon>
    </lineage>
</organism>
<gene>
    <name evidence="2" type="ORF">SKAU_G00191940</name>
</gene>
<proteinExistence type="predicted"/>
<feature type="compositionally biased region" description="Polar residues" evidence="1">
    <location>
        <begin position="50"/>
        <end position="76"/>
    </location>
</feature>
<comment type="caution">
    <text evidence="2">The sequence shown here is derived from an EMBL/GenBank/DDBJ whole genome shotgun (WGS) entry which is preliminary data.</text>
</comment>
<evidence type="ECO:0000313" key="2">
    <source>
        <dbReference type="EMBL" id="KAJ8356400.1"/>
    </source>
</evidence>
<protein>
    <submittedName>
        <fullName evidence="2">Uncharacterized protein</fullName>
    </submittedName>
</protein>
<feature type="region of interest" description="Disordered" evidence="1">
    <location>
        <begin position="37"/>
        <end position="94"/>
    </location>
</feature>
<reference evidence="2" key="1">
    <citation type="journal article" date="2023" name="Science">
        <title>Genome structures resolve the early diversification of teleost fishes.</title>
        <authorList>
            <person name="Parey E."/>
            <person name="Louis A."/>
            <person name="Montfort J."/>
            <person name="Bouchez O."/>
            <person name="Roques C."/>
            <person name="Iampietro C."/>
            <person name="Lluch J."/>
            <person name="Castinel A."/>
            <person name="Donnadieu C."/>
            <person name="Desvignes T."/>
            <person name="Floi Bucao C."/>
            <person name="Jouanno E."/>
            <person name="Wen M."/>
            <person name="Mejri S."/>
            <person name="Dirks R."/>
            <person name="Jansen H."/>
            <person name="Henkel C."/>
            <person name="Chen W.J."/>
            <person name="Zahm M."/>
            <person name="Cabau C."/>
            <person name="Klopp C."/>
            <person name="Thompson A.W."/>
            <person name="Robinson-Rechavi M."/>
            <person name="Braasch I."/>
            <person name="Lecointre G."/>
            <person name="Bobe J."/>
            <person name="Postlethwait J.H."/>
            <person name="Berthelot C."/>
            <person name="Roest Crollius H."/>
            <person name="Guiguen Y."/>
        </authorList>
    </citation>
    <scope>NUCLEOTIDE SEQUENCE</scope>
    <source>
        <strain evidence="2">WJC10195</strain>
    </source>
</reference>
<dbReference type="EMBL" id="JAINUF010000006">
    <property type="protein sequence ID" value="KAJ8356400.1"/>
    <property type="molecule type" value="Genomic_DNA"/>
</dbReference>